<evidence type="ECO:0000313" key="2">
    <source>
        <dbReference type="Proteomes" id="UP000199477"/>
    </source>
</evidence>
<dbReference type="EMBL" id="FONH01000002">
    <property type="protein sequence ID" value="SFE42184.1"/>
    <property type="molecule type" value="Genomic_DNA"/>
</dbReference>
<reference evidence="2" key="1">
    <citation type="submission" date="2016-10" db="EMBL/GenBank/DDBJ databases">
        <authorList>
            <person name="Varghese N."/>
            <person name="Submissions S."/>
        </authorList>
    </citation>
    <scope>NUCLEOTIDE SEQUENCE [LARGE SCALE GENOMIC DNA]</scope>
    <source>
        <strain evidence="2">UNC178MFTsu3.1</strain>
    </source>
</reference>
<name>A0A1I2ADV1_9GAMM</name>
<dbReference type="RefSeq" id="WP_231504241.1">
    <property type="nucleotide sequence ID" value="NZ_FONH01000002.1"/>
</dbReference>
<keyword evidence="2" id="KW-1185">Reference proteome</keyword>
<dbReference type="InterPro" id="IPR007434">
    <property type="entry name" value="FemAB-like"/>
</dbReference>
<dbReference type="SUPFAM" id="SSF55729">
    <property type="entry name" value="Acyl-CoA N-acyltransferases (Nat)"/>
    <property type="match status" value="1"/>
</dbReference>
<dbReference type="STRING" id="500610.SAMN02799615_01007"/>
<dbReference type="AlphaFoldDB" id="A0A1I2ADV1"/>
<dbReference type="Pfam" id="PF04339">
    <property type="entry name" value="FemAB_like"/>
    <property type="match status" value="1"/>
</dbReference>
<dbReference type="PANTHER" id="PTHR47017">
    <property type="entry name" value="ACYL-COA"/>
    <property type="match status" value="1"/>
</dbReference>
<dbReference type="Proteomes" id="UP000199477">
    <property type="component" value="Unassembled WGS sequence"/>
</dbReference>
<protein>
    <recommendedName>
        <fullName evidence="3">N-acetyltransferase</fullName>
    </recommendedName>
</protein>
<proteinExistence type="predicted"/>
<sequence length="394" mass="44116">MTRGHRPSMAAERHGVLEARFHPRIDEVPAAAWDALRTDGNPFLSHAFLAALERTGCIRDDWGWQAHHLGLYEDDRLVAAAPLYVKGNSHGEFVFDWSWAAAWERAGGDYYPKLLNAVPYSPVPGARLLAGDGAQAPRRREALVSAMRQLADAHGLSSVHANFLAPDDLSAFDNHWLARTDVQFHWPNRGYGHFEDFLAALNHKKRKNIRQERAHVARAGLRLEWRRGDSLGADEWRQVHGLYEHTFDAKGNHAALTREFFHALGGELGTATHLALAWEGAHIAAMALFLQGDEALYGRYWGSRVDVPGLHFELCYYQGIEHTIRAGLQRFEPGAQGEHKLARGFLPVHTHSRHYLADAGLRKAVRAALARETEAVDAYAADLLEHSPYAHRDA</sequence>
<dbReference type="PANTHER" id="PTHR47017:SF1">
    <property type="entry name" value="ACYL-COA"/>
    <property type="match status" value="1"/>
</dbReference>
<dbReference type="InterPro" id="IPR016181">
    <property type="entry name" value="Acyl_CoA_acyltransferase"/>
</dbReference>
<dbReference type="Gene3D" id="3.40.630.30">
    <property type="match status" value="1"/>
</dbReference>
<evidence type="ECO:0008006" key="3">
    <source>
        <dbReference type="Google" id="ProtNLM"/>
    </source>
</evidence>
<accession>A0A1I2ADV1</accession>
<evidence type="ECO:0000313" key="1">
    <source>
        <dbReference type="EMBL" id="SFE42184.1"/>
    </source>
</evidence>
<organism evidence="1 2">
    <name type="scientific">Dyella marensis</name>
    <dbReference type="NCBI Taxonomy" id="500610"/>
    <lineage>
        <taxon>Bacteria</taxon>
        <taxon>Pseudomonadati</taxon>
        <taxon>Pseudomonadota</taxon>
        <taxon>Gammaproteobacteria</taxon>
        <taxon>Lysobacterales</taxon>
        <taxon>Rhodanobacteraceae</taxon>
        <taxon>Dyella</taxon>
    </lineage>
</organism>
<gene>
    <name evidence="1" type="ORF">SAMN02799615_01007</name>
</gene>